<dbReference type="Pfam" id="PF00015">
    <property type="entry name" value="MCPsignal"/>
    <property type="match status" value="1"/>
</dbReference>
<dbReference type="SMART" id="SM00283">
    <property type="entry name" value="MA"/>
    <property type="match status" value="1"/>
</dbReference>
<evidence type="ECO:0000259" key="7">
    <source>
        <dbReference type="PROSITE" id="PS50885"/>
    </source>
</evidence>
<sequence length="812" mass="86330">MSEKTLPQTSLPRTSLAQTSPARTSLPRNSLRRVMVMTLGMPAFLALLFGVFLIVERWTALGDARQVQRLMALAETAAAVAHDHALERGLTSLFLNGQEMAVPDKLTAQRGQTDAARAALITRAETIGLDRLPPQVGALIEELRGDFENSAGLRTAVDARTIPAPEAIGYYTEMNDDVLQLVEVVAGASADAEVNARITSYAAFMTAKERAGLERALGAGAFRKGVFDTAVLLKMRAMVAQQDQALQFFAAFATDEDRTTVTRLNELPASVELARMREIAFRFPETQDAGGVTGEAFFATSTTRIEAMKQLEIEIGTHIAAAAADRAQMALIGFLGYGAIIAGALLLSMLTGTRSVLRTEADVGALVRAADAMAGGQLEADLPEPRLRETAQMGRALDSFRVSILEGREIARKAEEDREAHRQAEAQREAAARAGKEARLAREAEAARLAAERDRQIAAEISAVVTACAEGDFSRRIPLDDKEGILAQICAGLNRIGEITDAGIAEVNTALRHLAEGDLTYRIRDGFVGVFGEMARSVRAAKDSIARTVLAIEAASVTIDGSSSEISTAANDLARRSEQNAAMLEQTASALEEMSGSIGSMAGIANDAKNRMREISRRAETGNGIASQAMEAMDSIRQSSERIAGVLQVIDDIAFQTNLLALNAGVEAARAGESGRGFAVVASEVRALAQRSSEASREIAQIIGTATQDVGRGVEMVDQTAGALGQIVGTIREALDRIEHIAGAVGETEVGIAEISKATTELDRVTQQNAAMFEETNAALGALRIEADALVANVAQFRTDKDDLAALRGRAA</sequence>
<dbReference type="Pfam" id="PF08376">
    <property type="entry name" value="NIT"/>
    <property type="match status" value="1"/>
</dbReference>
<feature type="domain" description="HAMP" evidence="7">
    <location>
        <begin position="504"/>
        <end position="550"/>
    </location>
</feature>
<keyword evidence="3" id="KW-0807">Transducer</keyword>
<dbReference type="Pfam" id="PF00672">
    <property type="entry name" value="HAMP"/>
    <property type="match status" value="1"/>
</dbReference>
<protein>
    <submittedName>
        <fullName evidence="8">Methyl-accepting chemotaxis protein</fullName>
    </submittedName>
</protein>
<dbReference type="InterPro" id="IPR004089">
    <property type="entry name" value="MCPsignal_dom"/>
</dbReference>
<dbReference type="OrthoDB" id="5349256at2"/>
<keyword evidence="1" id="KW-0145">Chemotaxis</keyword>
<feature type="domain" description="Methyl-accepting transducer" evidence="6">
    <location>
        <begin position="555"/>
        <end position="784"/>
    </location>
</feature>
<comment type="similarity">
    <text evidence="2">Belongs to the methyl-accepting chemotaxis (MCP) protein family.</text>
</comment>
<keyword evidence="5" id="KW-0812">Transmembrane</keyword>
<dbReference type="Gene3D" id="1.10.287.950">
    <property type="entry name" value="Methyl-accepting chemotaxis protein"/>
    <property type="match status" value="1"/>
</dbReference>
<dbReference type="InterPro" id="IPR051310">
    <property type="entry name" value="MCP_chemotaxis"/>
</dbReference>
<dbReference type="PANTHER" id="PTHR43531:SF11">
    <property type="entry name" value="METHYL-ACCEPTING CHEMOTAXIS PROTEIN 3"/>
    <property type="match status" value="1"/>
</dbReference>
<feature type="region of interest" description="Disordered" evidence="4">
    <location>
        <begin position="1"/>
        <end position="24"/>
    </location>
</feature>
<keyword evidence="5" id="KW-0472">Membrane</keyword>
<keyword evidence="5" id="KW-1133">Transmembrane helix</keyword>
<dbReference type="InterPro" id="IPR013587">
    <property type="entry name" value="Nitrate/nitrite_sensing"/>
</dbReference>
<accession>A0A1G7GBX7</accession>
<evidence type="ECO:0000256" key="1">
    <source>
        <dbReference type="ARBA" id="ARBA00022500"/>
    </source>
</evidence>
<evidence type="ECO:0000256" key="2">
    <source>
        <dbReference type="ARBA" id="ARBA00029447"/>
    </source>
</evidence>
<evidence type="ECO:0000313" key="9">
    <source>
        <dbReference type="Proteomes" id="UP000183812"/>
    </source>
</evidence>
<evidence type="ECO:0000256" key="4">
    <source>
        <dbReference type="SAM" id="MobiDB-lite"/>
    </source>
</evidence>
<dbReference type="AlphaFoldDB" id="A0A1G7GBX7"/>
<dbReference type="SMART" id="SM00304">
    <property type="entry name" value="HAMP"/>
    <property type="match status" value="2"/>
</dbReference>
<proteinExistence type="inferred from homology"/>
<dbReference type="PROSITE" id="PS50111">
    <property type="entry name" value="CHEMOTAXIS_TRANSDUC_2"/>
    <property type="match status" value="1"/>
</dbReference>
<dbReference type="Proteomes" id="UP000183812">
    <property type="component" value="Unassembled WGS sequence"/>
</dbReference>
<feature type="transmembrane region" description="Helical" evidence="5">
    <location>
        <begin position="34"/>
        <end position="55"/>
    </location>
</feature>
<feature type="transmembrane region" description="Helical" evidence="5">
    <location>
        <begin position="329"/>
        <end position="350"/>
    </location>
</feature>
<evidence type="ECO:0000256" key="3">
    <source>
        <dbReference type="PROSITE-ProRule" id="PRU00284"/>
    </source>
</evidence>
<dbReference type="PANTHER" id="PTHR43531">
    <property type="entry name" value="PROTEIN ICFG"/>
    <property type="match status" value="1"/>
</dbReference>
<dbReference type="InterPro" id="IPR003660">
    <property type="entry name" value="HAMP_dom"/>
</dbReference>
<feature type="region of interest" description="Disordered" evidence="4">
    <location>
        <begin position="415"/>
        <end position="434"/>
    </location>
</feature>
<dbReference type="GO" id="GO:0007165">
    <property type="term" value="P:signal transduction"/>
    <property type="evidence" value="ECO:0007669"/>
    <property type="project" value="UniProtKB-KW"/>
</dbReference>
<feature type="domain" description="HAMP" evidence="7">
    <location>
        <begin position="357"/>
        <end position="409"/>
    </location>
</feature>
<dbReference type="CDD" id="cd11386">
    <property type="entry name" value="MCP_signal"/>
    <property type="match status" value="1"/>
</dbReference>
<evidence type="ECO:0000313" key="8">
    <source>
        <dbReference type="EMBL" id="SDE85654.1"/>
    </source>
</evidence>
<evidence type="ECO:0000256" key="5">
    <source>
        <dbReference type="SAM" id="Phobius"/>
    </source>
</evidence>
<reference evidence="8 9" key="1">
    <citation type="submission" date="2016-10" db="EMBL/GenBank/DDBJ databases">
        <authorList>
            <person name="de Groot N.N."/>
        </authorList>
    </citation>
    <scope>NUCLEOTIDE SEQUENCE [LARGE SCALE GENOMIC DNA]</scope>
    <source>
        <strain evidence="9">DSM 938 / 37b4</strain>
    </source>
</reference>
<organism evidence="8 9">
    <name type="scientific">Rhodobacter capsulatus</name>
    <name type="common">Rhodopseudomonas capsulata</name>
    <dbReference type="NCBI Taxonomy" id="1061"/>
    <lineage>
        <taxon>Bacteria</taxon>
        <taxon>Pseudomonadati</taxon>
        <taxon>Pseudomonadota</taxon>
        <taxon>Alphaproteobacteria</taxon>
        <taxon>Rhodobacterales</taxon>
        <taxon>Rhodobacter group</taxon>
        <taxon>Rhodobacter</taxon>
    </lineage>
</organism>
<dbReference type="GO" id="GO:0006935">
    <property type="term" value="P:chemotaxis"/>
    <property type="evidence" value="ECO:0007669"/>
    <property type="project" value="UniProtKB-KW"/>
</dbReference>
<dbReference type="EMBL" id="FNAY01000004">
    <property type="protein sequence ID" value="SDE85654.1"/>
    <property type="molecule type" value="Genomic_DNA"/>
</dbReference>
<dbReference type="PROSITE" id="PS50885">
    <property type="entry name" value="HAMP"/>
    <property type="match status" value="2"/>
</dbReference>
<name>A0A1G7GBX7_RHOCA</name>
<gene>
    <name evidence="8" type="ORF">SAMN04244550_01207</name>
</gene>
<dbReference type="SUPFAM" id="SSF58104">
    <property type="entry name" value="Methyl-accepting chemotaxis protein (MCP) signaling domain"/>
    <property type="match status" value="1"/>
</dbReference>
<evidence type="ECO:0000259" key="6">
    <source>
        <dbReference type="PROSITE" id="PS50111"/>
    </source>
</evidence>
<dbReference type="GO" id="GO:0016020">
    <property type="term" value="C:membrane"/>
    <property type="evidence" value="ECO:0007669"/>
    <property type="project" value="InterPro"/>
</dbReference>